<dbReference type="SUPFAM" id="SSF51735">
    <property type="entry name" value="NAD(P)-binding Rossmann-fold domains"/>
    <property type="match status" value="1"/>
</dbReference>
<dbReference type="AlphaFoldDB" id="A0AB39KY86"/>
<organism evidence="4">
    <name type="scientific">Caulobacter sp. 73W</name>
    <dbReference type="NCBI Taxonomy" id="3161137"/>
    <lineage>
        <taxon>Bacteria</taxon>
        <taxon>Pseudomonadati</taxon>
        <taxon>Pseudomonadota</taxon>
        <taxon>Alphaproteobacteria</taxon>
        <taxon>Caulobacterales</taxon>
        <taxon>Caulobacteraceae</taxon>
        <taxon>Caulobacter</taxon>
    </lineage>
</organism>
<dbReference type="GO" id="GO:0047838">
    <property type="term" value="F:D-xylose 1-dehydrogenase (NAD+) activity"/>
    <property type="evidence" value="ECO:0007669"/>
    <property type="project" value="UniProtKB-EC"/>
</dbReference>
<dbReference type="PRINTS" id="PR00081">
    <property type="entry name" value="GDHRDH"/>
</dbReference>
<dbReference type="PRINTS" id="PR00080">
    <property type="entry name" value="SDRFAMILY"/>
</dbReference>
<dbReference type="InterPro" id="IPR036291">
    <property type="entry name" value="NAD(P)-bd_dom_sf"/>
</dbReference>
<dbReference type="Pfam" id="PF13561">
    <property type="entry name" value="adh_short_C2"/>
    <property type="match status" value="1"/>
</dbReference>
<comment type="similarity">
    <text evidence="1">Belongs to the short-chain dehydrogenases/reductases (SDR) family.</text>
</comment>
<evidence type="ECO:0000313" key="4">
    <source>
        <dbReference type="EMBL" id="XDO98625.1"/>
    </source>
</evidence>
<proteinExistence type="inferred from homology"/>
<evidence type="ECO:0000256" key="2">
    <source>
        <dbReference type="ARBA" id="ARBA00066641"/>
    </source>
</evidence>
<dbReference type="EMBL" id="CP158375">
    <property type="protein sequence ID" value="XDO98625.1"/>
    <property type="molecule type" value="Genomic_DNA"/>
</dbReference>
<dbReference type="InterPro" id="IPR002347">
    <property type="entry name" value="SDR_fam"/>
</dbReference>
<gene>
    <name evidence="4" type="ORF">ABOZ73_07815</name>
</gene>
<dbReference type="PANTHER" id="PTHR42879">
    <property type="entry name" value="3-OXOACYL-(ACYL-CARRIER-PROTEIN) REDUCTASE"/>
    <property type="match status" value="1"/>
</dbReference>
<name>A0AB39KY86_9CAUL</name>
<evidence type="ECO:0000256" key="3">
    <source>
        <dbReference type="ARBA" id="ARBA00069939"/>
    </source>
</evidence>
<dbReference type="FunFam" id="3.40.50.720:FF:000084">
    <property type="entry name" value="Short-chain dehydrogenase reductase"/>
    <property type="match status" value="1"/>
</dbReference>
<dbReference type="RefSeq" id="WP_369062500.1">
    <property type="nucleotide sequence ID" value="NZ_CP158375.1"/>
</dbReference>
<dbReference type="Gene3D" id="3.40.50.720">
    <property type="entry name" value="NAD(P)-binding Rossmann-like Domain"/>
    <property type="match status" value="1"/>
</dbReference>
<sequence>MTGAGRGIGRAIALGLASHGANVAVHGREAADGQGTVAEIHDMRGKAKAFGADLADASGPRQLADEVVAEFGQVDILVLNASVEIRQDWLSASAPDIDLQLAVDFRSSLLLCQVLAPQMADRRWGRIIMLGSIQQTRPNPDLLVYGAAKAAQAHMAANLARHLGRQGVTVNNLSPGAIATDRNAVALSDPTYRLKVELQIPAGRLGRPEDCVGACVLLASDAGAYINGADLAVDGGWGA</sequence>
<dbReference type="EC" id="1.1.1.175" evidence="2"/>
<reference evidence="4" key="1">
    <citation type="submission" date="2024-06" db="EMBL/GenBank/DDBJ databases">
        <title>Caulobacter inopinatus, sp. nov.</title>
        <authorList>
            <person name="Donachie S.P."/>
        </authorList>
    </citation>
    <scope>NUCLEOTIDE SEQUENCE</scope>
    <source>
        <strain evidence="4">73W</strain>
    </source>
</reference>
<dbReference type="CDD" id="cd05233">
    <property type="entry name" value="SDR_c"/>
    <property type="match status" value="1"/>
</dbReference>
<accession>A0AB39KY86</accession>
<protein>
    <recommendedName>
        <fullName evidence="3">D-xylose 1-dehydrogenase</fullName>
        <ecNumber evidence="2">1.1.1.175</ecNumber>
    </recommendedName>
</protein>
<evidence type="ECO:0000256" key="1">
    <source>
        <dbReference type="ARBA" id="ARBA00006484"/>
    </source>
</evidence>
<dbReference type="InterPro" id="IPR050259">
    <property type="entry name" value="SDR"/>
</dbReference>